<dbReference type="Proteomes" id="UP000614221">
    <property type="component" value="Unassembled WGS sequence"/>
</dbReference>
<organism evidence="1 2">
    <name type="scientific">Haloarcula sebkhae</name>
    <dbReference type="NCBI Taxonomy" id="932660"/>
    <lineage>
        <taxon>Archaea</taxon>
        <taxon>Methanobacteriati</taxon>
        <taxon>Methanobacteriota</taxon>
        <taxon>Stenosarchaea group</taxon>
        <taxon>Halobacteria</taxon>
        <taxon>Halobacteriales</taxon>
        <taxon>Haloarculaceae</taxon>
        <taxon>Haloarcula</taxon>
    </lineage>
</organism>
<protein>
    <submittedName>
        <fullName evidence="1">Uncharacterized protein</fullName>
    </submittedName>
</protein>
<comment type="caution">
    <text evidence="1">The sequence shown here is derived from an EMBL/GenBank/DDBJ whole genome shotgun (WGS) entry which is preliminary data.</text>
</comment>
<name>A0A830F4P6_9EURY</name>
<reference evidence="1" key="1">
    <citation type="journal article" date="2014" name="Int. J. Syst. Evol. Microbiol.">
        <title>Complete genome sequence of Corynebacterium casei LMG S-19264T (=DSM 44701T), isolated from a smear-ripened cheese.</title>
        <authorList>
            <consortium name="US DOE Joint Genome Institute (JGI-PGF)"/>
            <person name="Walter F."/>
            <person name="Albersmeier A."/>
            <person name="Kalinowski J."/>
            <person name="Ruckert C."/>
        </authorList>
    </citation>
    <scope>NUCLEOTIDE SEQUENCE</scope>
    <source>
        <strain evidence="1">JCM 19018</strain>
    </source>
</reference>
<dbReference type="OrthoDB" id="221412at2157"/>
<reference evidence="1" key="2">
    <citation type="submission" date="2020-09" db="EMBL/GenBank/DDBJ databases">
        <authorList>
            <person name="Sun Q."/>
            <person name="Ohkuma M."/>
        </authorList>
    </citation>
    <scope>NUCLEOTIDE SEQUENCE</scope>
    <source>
        <strain evidence="1">JCM 19018</strain>
    </source>
</reference>
<evidence type="ECO:0000313" key="1">
    <source>
        <dbReference type="EMBL" id="GGK84028.1"/>
    </source>
</evidence>
<proteinExistence type="predicted"/>
<dbReference type="EMBL" id="BMPD01000011">
    <property type="protein sequence ID" value="GGK84028.1"/>
    <property type="molecule type" value="Genomic_DNA"/>
</dbReference>
<dbReference type="RefSeq" id="WP_188980753.1">
    <property type="nucleotide sequence ID" value="NZ_BMPD01000011.1"/>
</dbReference>
<accession>A0A830F4P6</accession>
<gene>
    <name evidence="1" type="ORF">GCM10009067_40280</name>
</gene>
<sequence>MTAQPTVGEIVAITTIDSDPLLLVSTIADDHVTGVLLADLATETLHRLQASEPDTATRQQLADAIGRTNDRMSFTVPLTDCALVERDSSRLGPFEGGEH</sequence>
<dbReference type="AlphaFoldDB" id="A0A830F4P6"/>
<evidence type="ECO:0000313" key="2">
    <source>
        <dbReference type="Proteomes" id="UP000614221"/>
    </source>
</evidence>